<dbReference type="OrthoDB" id="1470350at2759"/>
<sequence>MPSVRAALQQLEAATQYLSTVFSSKYSSRQLVLRYGLAGAAAYILTKFVVYRLWIHPTNRLPGPPVDWIPFLGNMREIIRDEPGDPQRRWVKKYGKLVGYHGPWYSNRVLVADPALIKQILTMEEYDFIKSPDTARFLRPVLGDGILLAEGAAHRHQRKMLNPAFSVQATRGLVPVMAVPAIHLCRRWMSELGANGPTEIQVSVGLSMATLDVIGMAGFGQEFRSVLDHDKPEALHTLGGQLSHAYRDIFYGPVSFMRMLSLFVPPLRELPITKRNRELQRDLDMLRHTTGQLVQLARKRLQTQEKMSPVSRDLLTLMINQVDEETGEGMTDRELEDQCLTFLAAGHETTSVSLSWTLWLLAKHPEIQDALRDEVKPLFGNMNTDHPIFANFLDAVNQSSVDECVKEANIPSHDAINGLKRLNNICKESMRLYPPVPMTSRWTLKKESVLDTVALPQGTRLFLSPMVLHHDPDIWGEDVETFRPDRWEEAPANAISPYIYMPFLAGGRQCIGNRFAMMEMKVLLAILISTFRFHEKPGFEPKRRQMVTLRPVPYMALMVEKL</sequence>
<dbReference type="PANTHER" id="PTHR24291">
    <property type="entry name" value="CYTOCHROME P450 FAMILY 4"/>
    <property type="match status" value="1"/>
</dbReference>
<accession>A0A1X2H062</accession>
<dbReference type="PANTHER" id="PTHR24291:SF175">
    <property type="entry name" value="CYTOCHROME P450"/>
    <property type="match status" value="1"/>
</dbReference>
<dbReference type="InterPro" id="IPR050196">
    <property type="entry name" value="Cytochrome_P450_Monoox"/>
</dbReference>
<keyword evidence="2" id="KW-0408">Iron</keyword>
<proteinExistence type="inferred from homology"/>
<dbReference type="GO" id="GO:0005506">
    <property type="term" value="F:iron ion binding"/>
    <property type="evidence" value="ECO:0007669"/>
    <property type="project" value="InterPro"/>
</dbReference>
<dbReference type="InterPro" id="IPR002401">
    <property type="entry name" value="Cyt_P450_E_grp-I"/>
</dbReference>
<comment type="similarity">
    <text evidence="1">Belongs to the cytochrome P450 family.</text>
</comment>
<dbReference type="AlphaFoldDB" id="A0A1X2H062"/>
<comment type="caution">
    <text evidence="4">The sequence shown here is derived from an EMBL/GenBank/DDBJ whole genome shotgun (WGS) entry which is preliminary data.</text>
</comment>
<dbReference type="STRING" id="13706.A0A1X2H062"/>
<comment type="cofactor">
    <cofactor evidence="2">
        <name>heme</name>
        <dbReference type="ChEBI" id="CHEBI:30413"/>
    </cofactor>
</comment>
<evidence type="ECO:0000256" key="2">
    <source>
        <dbReference type="PIRSR" id="PIRSR602401-1"/>
    </source>
</evidence>
<evidence type="ECO:0000256" key="1">
    <source>
        <dbReference type="ARBA" id="ARBA00010617"/>
    </source>
</evidence>
<dbReference type="Pfam" id="PF00067">
    <property type="entry name" value="p450"/>
    <property type="match status" value="2"/>
</dbReference>
<dbReference type="InterPro" id="IPR001128">
    <property type="entry name" value="Cyt_P450"/>
</dbReference>
<feature type="binding site" description="axial binding residue" evidence="2">
    <location>
        <position position="510"/>
    </location>
    <ligand>
        <name>heme</name>
        <dbReference type="ChEBI" id="CHEBI:30413"/>
    </ligand>
    <ligandPart>
        <name>Fe</name>
        <dbReference type="ChEBI" id="CHEBI:18248"/>
    </ligandPart>
</feature>
<dbReference type="GO" id="GO:0020037">
    <property type="term" value="F:heme binding"/>
    <property type="evidence" value="ECO:0007669"/>
    <property type="project" value="InterPro"/>
</dbReference>
<dbReference type="SUPFAM" id="SSF48264">
    <property type="entry name" value="Cytochrome P450"/>
    <property type="match status" value="1"/>
</dbReference>
<keyword evidence="3" id="KW-1133">Transmembrane helix</keyword>
<evidence type="ECO:0000313" key="4">
    <source>
        <dbReference type="EMBL" id="ORY90374.1"/>
    </source>
</evidence>
<keyword evidence="2" id="KW-0349">Heme</keyword>
<organism evidence="4 5">
    <name type="scientific">Syncephalastrum racemosum</name>
    <name type="common">Filamentous fungus</name>
    <dbReference type="NCBI Taxonomy" id="13706"/>
    <lineage>
        <taxon>Eukaryota</taxon>
        <taxon>Fungi</taxon>
        <taxon>Fungi incertae sedis</taxon>
        <taxon>Mucoromycota</taxon>
        <taxon>Mucoromycotina</taxon>
        <taxon>Mucoromycetes</taxon>
        <taxon>Mucorales</taxon>
        <taxon>Syncephalastraceae</taxon>
        <taxon>Syncephalastrum</taxon>
    </lineage>
</organism>
<dbReference type="InParanoid" id="A0A1X2H062"/>
<dbReference type="EMBL" id="MCGN01000012">
    <property type="protein sequence ID" value="ORY90374.1"/>
    <property type="molecule type" value="Genomic_DNA"/>
</dbReference>
<gene>
    <name evidence="4" type="ORF">BCR43DRAFT_499206</name>
</gene>
<dbReference type="GO" id="GO:0016705">
    <property type="term" value="F:oxidoreductase activity, acting on paired donors, with incorporation or reduction of molecular oxygen"/>
    <property type="evidence" value="ECO:0007669"/>
    <property type="project" value="InterPro"/>
</dbReference>
<reference evidence="4 5" key="1">
    <citation type="submission" date="2016-07" db="EMBL/GenBank/DDBJ databases">
        <title>Pervasive Adenine N6-methylation of Active Genes in Fungi.</title>
        <authorList>
            <consortium name="DOE Joint Genome Institute"/>
            <person name="Mondo S.J."/>
            <person name="Dannebaum R.O."/>
            <person name="Kuo R.C."/>
            <person name="Labutti K."/>
            <person name="Haridas S."/>
            <person name="Kuo A."/>
            <person name="Salamov A."/>
            <person name="Ahrendt S.R."/>
            <person name="Lipzen A."/>
            <person name="Sullivan W."/>
            <person name="Andreopoulos W.B."/>
            <person name="Clum A."/>
            <person name="Lindquist E."/>
            <person name="Daum C."/>
            <person name="Ramamoorthy G.K."/>
            <person name="Gryganskyi A."/>
            <person name="Culley D."/>
            <person name="Magnuson J.K."/>
            <person name="James T.Y."/>
            <person name="O'Malley M.A."/>
            <person name="Stajich J.E."/>
            <person name="Spatafora J.W."/>
            <person name="Visel A."/>
            <person name="Grigoriev I.V."/>
        </authorList>
    </citation>
    <scope>NUCLEOTIDE SEQUENCE [LARGE SCALE GENOMIC DNA]</scope>
    <source>
        <strain evidence="4 5">NRRL 2496</strain>
    </source>
</reference>
<dbReference type="PRINTS" id="PR00463">
    <property type="entry name" value="EP450I"/>
</dbReference>
<dbReference type="GO" id="GO:0004497">
    <property type="term" value="F:monooxygenase activity"/>
    <property type="evidence" value="ECO:0007669"/>
    <property type="project" value="InterPro"/>
</dbReference>
<feature type="transmembrane region" description="Helical" evidence="3">
    <location>
        <begin position="32"/>
        <end position="54"/>
    </location>
</feature>
<keyword evidence="3" id="KW-0472">Membrane</keyword>
<keyword evidence="2" id="KW-0479">Metal-binding</keyword>
<evidence type="ECO:0000313" key="5">
    <source>
        <dbReference type="Proteomes" id="UP000242180"/>
    </source>
</evidence>
<dbReference type="PRINTS" id="PR00385">
    <property type="entry name" value="P450"/>
</dbReference>
<dbReference type="Gene3D" id="1.10.630.10">
    <property type="entry name" value="Cytochrome P450"/>
    <property type="match status" value="1"/>
</dbReference>
<dbReference type="Proteomes" id="UP000242180">
    <property type="component" value="Unassembled WGS sequence"/>
</dbReference>
<evidence type="ECO:0000256" key="3">
    <source>
        <dbReference type="SAM" id="Phobius"/>
    </source>
</evidence>
<dbReference type="OMA" id="FRFTKQY"/>
<keyword evidence="5" id="KW-1185">Reference proteome</keyword>
<dbReference type="InterPro" id="IPR036396">
    <property type="entry name" value="Cyt_P450_sf"/>
</dbReference>
<name>A0A1X2H062_SYNRA</name>
<dbReference type="CDD" id="cd11069">
    <property type="entry name" value="CYP_FUM15-like"/>
    <property type="match status" value="1"/>
</dbReference>
<keyword evidence="3" id="KW-0812">Transmembrane</keyword>
<protein>
    <submittedName>
        <fullName evidence="4">Cytochrome P450</fullName>
    </submittedName>
</protein>